<dbReference type="Proteomes" id="UP000410492">
    <property type="component" value="Unassembled WGS sequence"/>
</dbReference>
<proteinExistence type="predicted"/>
<dbReference type="AlphaFoldDB" id="A0A653DRC2"/>
<feature type="compositionally biased region" description="Low complexity" evidence="1">
    <location>
        <begin position="121"/>
        <end position="131"/>
    </location>
</feature>
<evidence type="ECO:0000313" key="3">
    <source>
        <dbReference type="EMBL" id="VEN61878.1"/>
    </source>
</evidence>
<dbReference type="EMBL" id="CAACVG010013458">
    <property type="protein sequence ID" value="VEN61878.1"/>
    <property type="molecule type" value="Genomic_DNA"/>
</dbReference>
<name>A0A653DRC2_CALMS</name>
<sequence>MKIWYYPLFVATLLLSEVTSVPSDYEYDVRDFSPIKKVIGRILGGAQKVIRKLKDGFTGEEGTLRCRPFSRHSMMLTHEKAMKVNLLIADHDYDYYGDDPRSDLHKRDVSDVDGSKKDTSVDSTDTGGDSTETADSDQLDLDSACRINCLKVSTLGGFIVDGTCYCIYL</sequence>
<evidence type="ECO:0000256" key="1">
    <source>
        <dbReference type="SAM" id="MobiDB-lite"/>
    </source>
</evidence>
<keyword evidence="2" id="KW-0732">Signal</keyword>
<evidence type="ECO:0000256" key="2">
    <source>
        <dbReference type="SAM" id="SignalP"/>
    </source>
</evidence>
<feature type="chain" id="PRO_5024795048" evidence="2">
    <location>
        <begin position="21"/>
        <end position="169"/>
    </location>
</feature>
<feature type="region of interest" description="Disordered" evidence="1">
    <location>
        <begin position="106"/>
        <end position="136"/>
    </location>
</feature>
<dbReference type="OrthoDB" id="10475087at2759"/>
<feature type="signal peptide" evidence="2">
    <location>
        <begin position="1"/>
        <end position="20"/>
    </location>
</feature>
<keyword evidence="4" id="KW-1185">Reference proteome</keyword>
<reference evidence="3 4" key="1">
    <citation type="submission" date="2019-01" db="EMBL/GenBank/DDBJ databases">
        <authorList>
            <person name="Sayadi A."/>
        </authorList>
    </citation>
    <scope>NUCLEOTIDE SEQUENCE [LARGE SCALE GENOMIC DNA]</scope>
</reference>
<feature type="compositionally biased region" description="Basic and acidic residues" evidence="1">
    <location>
        <begin position="106"/>
        <end position="120"/>
    </location>
</feature>
<organism evidence="3 4">
    <name type="scientific">Callosobruchus maculatus</name>
    <name type="common">Southern cowpea weevil</name>
    <name type="synonym">Pulse bruchid</name>
    <dbReference type="NCBI Taxonomy" id="64391"/>
    <lineage>
        <taxon>Eukaryota</taxon>
        <taxon>Metazoa</taxon>
        <taxon>Ecdysozoa</taxon>
        <taxon>Arthropoda</taxon>
        <taxon>Hexapoda</taxon>
        <taxon>Insecta</taxon>
        <taxon>Pterygota</taxon>
        <taxon>Neoptera</taxon>
        <taxon>Endopterygota</taxon>
        <taxon>Coleoptera</taxon>
        <taxon>Polyphaga</taxon>
        <taxon>Cucujiformia</taxon>
        <taxon>Chrysomeloidea</taxon>
        <taxon>Chrysomelidae</taxon>
        <taxon>Bruchinae</taxon>
        <taxon>Bruchini</taxon>
        <taxon>Callosobruchus</taxon>
    </lineage>
</organism>
<accession>A0A653DRC2</accession>
<evidence type="ECO:0000313" key="4">
    <source>
        <dbReference type="Proteomes" id="UP000410492"/>
    </source>
</evidence>
<gene>
    <name evidence="3" type="ORF">CALMAC_LOCUS19166</name>
</gene>
<protein>
    <submittedName>
        <fullName evidence="3">Uncharacterized protein</fullName>
    </submittedName>
</protein>